<dbReference type="HOGENOM" id="CLU_042597_0_0_1"/>
<feature type="compositionally biased region" description="Acidic residues" evidence="7">
    <location>
        <begin position="141"/>
        <end position="150"/>
    </location>
</feature>
<feature type="region of interest" description="Disordered" evidence="7">
    <location>
        <begin position="271"/>
        <end position="305"/>
    </location>
</feature>
<dbReference type="GO" id="GO:0005819">
    <property type="term" value="C:spindle"/>
    <property type="evidence" value="ECO:0007669"/>
    <property type="project" value="InterPro"/>
</dbReference>
<reference evidence="10" key="4">
    <citation type="journal article" date="2018" name="Nat. Plants">
        <title>Whole-genome landscape of Medicago truncatula symbiotic genes.</title>
        <authorList>
            <person name="Pecrix Y."/>
            <person name="Gamas P."/>
            <person name="Carrere S."/>
        </authorList>
    </citation>
    <scope>NUCLEOTIDE SEQUENCE</scope>
    <source>
        <tissue evidence="10">Leaves</tissue>
    </source>
</reference>
<evidence type="ECO:0000256" key="5">
    <source>
        <dbReference type="ARBA" id="ARBA00023212"/>
    </source>
</evidence>
<dbReference type="InterPro" id="IPR027329">
    <property type="entry name" value="TPX2_C"/>
</dbReference>
<comment type="similarity">
    <text evidence="2">Belongs to the TPX2 family.</text>
</comment>
<accession>G7KMP3</accession>
<keyword evidence="6" id="KW-0175">Coiled coil</keyword>
<organism evidence="9 12">
    <name type="scientific">Medicago truncatula</name>
    <name type="common">Barrel medic</name>
    <name type="synonym">Medicago tribuloides</name>
    <dbReference type="NCBI Taxonomy" id="3880"/>
    <lineage>
        <taxon>Eukaryota</taxon>
        <taxon>Viridiplantae</taxon>
        <taxon>Streptophyta</taxon>
        <taxon>Embryophyta</taxon>
        <taxon>Tracheophyta</taxon>
        <taxon>Spermatophyta</taxon>
        <taxon>Magnoliopsida</taxon>
        <taxon>eudicotyledons</taxon>
        <taxon>Gunneridae</taxon>
        <taxon>Pentapetalae</taxon>
        <taxon>rosids</taxon>
        <taxon>fabids</taxon>
        <taxon>Fabales</taxon>
        <taxon>Fabaceae</taxon>
        <taxon>Papilionoideae</taxon>
        <taxon>50 kb inversion clade</taxon>
        <taxon>NPAAA clade</taxon>
        <taxon>Hologalegina</taxon>
        <taxon>IRL clade</taxon>
        <taxon>Trifolieae</taxon>
        <taxon>Medicago</taxon>
    </lineage>
</organism>
<keyword evidence="12" id="KW-1185">Reference proteome</keyword>
<feature type="compositionally biased region" description="Polar residues" evidence="7">
    <location>
        <begin position="14"/>
        <end position="27"/>
    </location>
</feature>
<feature type="compositionally biased region" description="Basic and acidic residues" evidence="7">
    <location>
        <begin position="1"/>
        <end position="10"/>
    </location>
</feature>
<keyword evidence="3" id="KW-0963">Cytoplasm</keyword>
<keyword evidence="4" id="KW-0493">Microtubule</keyword>
<dbReference type="OrthoDB" id="7677582at2759"/>
<proteinExistence type="inferred from homology"/>
<evidence type="ECO:0000256" key="4">
    <source>
        <dbReference type="ARBA" id="ARBA00022701"/>
    </source>
</evidence>
<evidence type="ECO:0000256" key="7">
    <source>
        <dbReference type="SAM" id="MobiDB-lite"/>
    </source>
</evidence>
<protein>
    <submittedName>
        <fullName evidence="9">TPX2 (Targeting protein for Xklp2) family protein</fullName>
    </submittedName>
</protein>
<dbReference type="Proteomes" id="UP000002051">
    <property type="component" value="Chromosome 6"/>
</dbReference>
<dbReference type="eggNOG" id="ENOG502QWA1">
    <property type="taxonomic scope" value="Eukaryota"/>
</dbReference>
<dbReference type="InterPro" id="IPR009675">
    <property type="entry name" value="TPX2_fam"/>
</dbReference>
<feature type="domain" description="TPX2 C-terminal" evidence="8">
    <location>
        <begin position="379"/>
        <end position="453"/>
    </location>
</feature>
<dbReference type="GO" id="GO:0090307">
    <property type="term" value="P:mitotic spindle assembly"/>
    <property type="evidence" value="ECO:0000318"/>
    <property type="project" value="GO_Central"/>
</dbReference>
<evidence type="ECO:0000256" key="3">
    <source>
        <dbReference type="ARBA" id="ARBA00022490"/>
    </source>
</evidence>
<sequence>MTPEKKKPLEIENLNPNEFSNRTPLQKSLTKGDNNCVNVVVVSPQKRIRQRKFVVAKKKKNDQSPRKTVLCKCGENDDGSKCVCEAYRNLRESQEGFFEKENFFDGEEKNDEEKGENVLEEVIEANLIIHDIGNEERKIDEEEGVEEENEEKGNCSSMVKRRREKVMEEARNSVPENGKVMHLVKAFERLLSIKKEKEKNEEEEENDKKNKVMKWALPGLQFQQPVKDGDEQSEVVSSCCDDDGSLFNCTLTSEQLGLDQRASVTSSWDCGSGRSVCSRNSSGGRRSRRNSLESSSTIGGRRWKKKQKLKVTSQKPFKLRTEQRGKMKEEQLMKKVKEVLTEEEKMRIPIAQGLPWTIDEPECLLKPPVKENTKPIDVKLHSDLRAIGRAEFDHQVAEKLSLIEQQKMEMERQQKLAEEEEIRRLRKELIPKAQPMPYFDRPFIPRRSMKNPTIPKEPKFHIPHHKKIKCLTLNEMRSYSSCFN</sequence>
<dbReference type="Pfam" id="PF06886">
    <property type="entry name" value="TPX2"/>
    <property type="match status" value="1"/>
</dbReference>
<dbReference type="GO" id="GO:0005880">
    <property type="term" value="C:nuclear microtubule"/>
    <property type="evidence" value="ECO:0000318"/>
    <property type="project" value="GO_Central"/>
</dbReference>
<dbReference type="Gramene" id="rna34430">
    <property type="protein sequence ID" value="RHN50171.1"/>
    <property type="gene ID" value="gene34430"/>
</dbReference>
<dbReference type="PaxDb" id="3880-AES74933"/>
<feature type="coiled-coil region" evidence="6">
    <location>
        <begin position="400"/>
        <end position="428"/>
    </location>
</feature>
<dbReference type="EnsemblPlants" id="AES74933">
    <property type="protein sequence ID" value="AES74933"/>
    <property type="gene ID" value="MTR_6g015010"/>
</dbReference>
<gene>
    <name evidence="11" type="primary">11414486</name>
    <name evidence="9" type="ordered locus">MTR_6g015010</name>
    <name evidence="10" type="ORF">MtrunA17_Chr6g0454541</name>
</gene>
<name>G7KMP3_MEDTR</name>
<dbReference type="AlphaFoldDB" id="G7KMP3"/>
<feature type="coiled-coil region" evidence="6">
    <location>
        <begin position="184"/>
        <end position="214"/>
    </location>
</feature>
<keyword evidence="5" id="KW-0206">Cytoskeleton</keyword>
<evidence type="ECO:0000313" key="10">
    <source>
        <dbReference type="EMBL" id="RHN50171.1"/>
    </source>
</evidence>
<dbReference type="GO" id="GO:0060236">
    <property type="term" value="P:regulation of mitotic spindle organization"/>
    <property type="evidence" value="ECO:0007669"/>
    <property type="project" value="InterPro"/>
</dbReference>
<feature type="region of interest" description="Disordered" evidence="7">
    <location>
        <begin position="140"/>
        <end position="161"/>
    </location>
</feature>
<evidence type="ECO:0000313" key="11">
    <source>
        <dbReference type="EnsemblPlants" id="AES74933"/>
    </source>
</evidence>
<evidence type="ECO:0000259" key="8">
    <source>
        <dbReference type="Pfam" id="PF06886"/>
    </source>
</evidence>
<dbReference type="GO" id="GO:0030295">
    <property type="term" value="F:protein kinase activator activity"/>
    <property type="evidence" value="ECO:0000318"/>
    <property type="project" value="GO_Central"/>
</dbReference>
<dbReference type="EMBL" id="PSQE01000006">
    <property type="protein sequence ID" value="RHN50171.1"/>
    <property type="molecule type" value="Genomic_DNA"/>
</dbReference>
<dbReference type="PANTHER" id="PTHR14326:SF58">
    <property type="entry name" value="TPX2 (TARGETING PROTEIN FOR XKLP2) PROTEIN FAMILY"/>
    <property type="match status" value="1"/>
</dbReference>
<evidence type="ECO:0000256" key="6">
    <source>
        <dbReference type="SAM" id="Coils"/>
    </source>
</evidence>
<evidence type="ECO:0000256" key="2">
    <source>
        <dbReference type="ARBA" id="ARBA00005885"/>
    </source>
</evidence>
<reference evidence="11" key="3">
    <citation type="submission" date="2015-04" db="UniProtKB">
        <authorList>
            <consortium name="EnsemblPlants"/>
        </authorList>
    </citation>
    <scope>IDENTIFICATION</scope>
    <source>
        <strain evidence="11">cv. Jemalong A17</strain>
    </source>
</reference>
<dbReference type="GO" id="GO:0008017">
    <property type="term" value="F:microtubule binding"/>
    <property type="evidence" value="ECO:0000318"/>
    <property type="project" value="GO_Central"/>
</dbReference>
<feature type="compositionally biased region" description="Low complexity" evidence="7">
    <location>
        <begin position="271"/>
        <end position="284"/>
    </location>
</feature>
<dbReference type="EMBL" id="CM001222">
    <property type="protein sequence ID" value="AES74933.1"/>
    <property type="molecule type" value="Genomic_DNA"/>
</dbReference>
<comment type="subcellular location">
    <subcellularLocation>
        <location evidence="1">Cytoplasm</location>
        <location evidence="1">Cytoskeleton</location>
    </subcellularLocation>
</comment>
<evidence type="ECO:0000313" key="9">
    <source>
        <dbReference type="EMBL" id="AES74933.1"/>
    </source>
</evidence>
<reference evidence="9 12" key="2">
    <citation type="journal article" date="2014" name="BMC Genomics">
        <title>An improved genome release (version Mt4.0) for the model legume Medicago truncatula.</title>
        <authorList>
            <person name="Tang H."/>
            <person name="Krishnakumar V."/>
            <person name="Bidwell S."/>
            <person name="Rosen B."/>
            <person name="Chan A."/>
            <person name="Zhou S."/>
            <person name="Gentzbittel L."/>
            <person name="Childs K.L."/>
            <person name="Yandell M."/>
            <person name="Gundlach H."/>
            <person name="Mayer K.F."/>
            <person name="Schwartz D.C."/>
            <person name="Town C.D."/>
        </authorList>
    </citation>
    <scope>GENOME REANNOTATION</scope>
    <source>
        <strain evidence="11 12">cv. Jemalong A17</strain>
    </source>
</reference>
<reference evidence="9 12" key="1">
    <citation type="journal article" date="2011" name="Nature">
        <title>The Medicago genome provides insight into the evolution of rhizobial symbioses.</title>
        <authorList>
            <person name="Young N.D."/>
            <person name="Debelle F."/>
            <person name="Oldroyd G.E."/>
            <person name="Geurts R."/>
            <person name="Cannon S.B."/>
            <person name="Udvardi M.K."/>
            <person name="Benedito V.A."/>
            <person name="Mayer K.F."/>
            <person name="Gouzy J."/>
            <person name="Schoof H."/>
            <person name="Van de Peer Y."/>
            <person name="Proost S."/>
            <person name="Cook D.R."/>
            <person name="Meyers B.C."/>
            <person name="Spannagl M."/>
            <person name="Cheung F."/>
            <person name="De Mita S."/>
            <person name="Krishnakumar V."/>
            <person name="Gundlach H."/>
            <person name="Zhou S."/>
            <person name="Mudge J."/>
            <person name="Bharti A.K."/>
            <person name="Murray J.D."/>
            <person name="Naoumkina M.A."/>
            <person name="Rosen B."/>
            <person name="Silverstein K.A."/>
            <person name="Tang H."/>
            <person name="Rombauts S."/>
            <person name="Zhao P.X."/>
            <person name="Zhou P."/>
            <person name="Barbe V."/>
            <person name="Bardou P."/>
            <person name="Bechner M."/>
            <person name="Bellec A."/>
            <person name="Berger A."/>
            <person name="Berges H."/>
            <person name="Bidwell S."/>
            <person name="Bisseling T."/>
            <person name="Choisne N."/>
            <person name="Couloux A."/>
            <person name="Denny R."/>
            <person name="Deshpande S."/>
            <person name="Dai X."/>
            <person name="Doyle J.J."/>
            <person name="Dudez A.M."/>
            <person name="Farmer A.D."/>
            <person name="Fouteau S."/>
            <person name="Franken C."/>
            <person name="Gibelin C."/>
            <person name="Gish J."/>
            <person name="Goldstein S."/>
            <person name="Gonzalez A.J."/>
            <person name="Green P.J."/>
            <person name="Hallab A."/>
            <person name="Hartog M."/>
            <person name="Hua A."/>
            <person name="Humphray S.J."/>
            <person name="Jeong D.H."/>
            <person name="Jing Y."/>
            <person name="Jocker A."/>
            <person name="Kenton S.M."/>
            <person name="Kim D.J."/>
            <person name="Klee K."/>
            <person name="Lai H."/>
            <person name="Lang C."/>
            <person name="Lin S."/>
            <person name="Macmil S.L."/>
            <person name="Magdelenat G."/>
            <person name="Matthews L."/>
            <person name="McCorrison J."/>
            <person name="Monaghan E.L."/>
            <person name="Mun J.H."/>
            <person name="Najar F.Z."/>
            <person name="Nicholson C."/>
            <person name="Noirot C."/>
            <person name="O'Bleness M."/>
            <person name="Paule C.R."/>
            <person name="Poulain J."/>
            <person name="Prion F."/>
            <person name="Qin B."/>
            <person name="Qu C."/>
            <person name="Retzel E.F."/>
            <person name="Riddle C."/>
            <person name="Sallet E."/>
            <person name="Samain S."/>
            <person name="Samson N."/>
            <person name="Sanders I."/>
            <person name="Saurat O."/>
            <person name="Scarpelli C."/>
            <person name="Schiex T."/>
            <person name="Segurens B."/>
            <person name="Severin A.J."/>
            <person name="Sherrier D.J."/>
            <person name="Shi R."/>
            <person name="Sims S."/>
            <person name="Singer S.R."/>
            <person name="Sinharoy S."/>
            <person name="Sterck L."/>
            <person name="Viollet A."/>
            <person name="Wang B.B."/>
            <person name="Wang K."/>
            <person name="Wang M."/>
            <person name="Wang X."/>
            <person name="Warfsmann J."/>
            <person name="Weissenbach J."/>
            <person name="White D.D."/>
            <person name="White J.D."/>
            <person name="Wiley G.B."/>
            <person name="Wincker P."/>
            <person name="Xing Y."/>
            <person name="Yang L."/>
            <person name="Yao Z."/>
            <person name="Ying F."/>
            <person name="Zhai J."/>
            <person name="Zhou L."/>
            <person name="Zuber A."/>
            <person name="Denarie J."/>
            <person name="Dixon R.A."/>
            <person name="May G.D."/>
            <person name="Schwartz D.C."/>
            <person name="Rogers J."/>
            <person name="Quetier F."/>
            <person name="Town C.D."/>
            <person name="Roe B.A."/>
        </authorList>
    </citation>
    <scope>NUCLEOTIDE SEQUENCE [LARGE SCALE GENOMIC DNA]</scope>
    <source>
        <strain evidence="9">A17</strain>
        <strain evidence="11 12">cv. Jemalong A17</strain>
    </source>
</reference>
<dbReference type="OMA" id="YIEQYKM"/>
<feature type="region of interest" description="Disordered" evidence="7">
    <location>
        <begin position="1"/>
        <end position="27"/>
    </location>
</feature>
<dbReference type="Proteomes" id="UP000265566">
    <property type="component" value="Chromosome 6"/>
</dbReference>
<dbReference type="KEGG" id="mtr:11414486"/>
<dbReference type="PANTHER" id="PTHR14326">
    <property type="entry name" value="TARGETING PROTEIN FOR XKLP2"/>
    <property type="match status" value="1"/>
</dbReference>
<evidence type="ECO:0000313" key="12">
    <source>
        <dbReference type="Proteomes" id="UP000002051"/>
    </source>
</evidence>
<evidence type="ECO:0000256" key="1">
    <source>
        <dbReference type="ARBA" id="ARBA00004245"/>
    </source>
</evidence>